<comment type="caution">
    <text evidence="2">The sequence shown here is derived from an EMBL/GenBank/DDBJ whole genome shotgun (WGS) entry which is preliminary data.</text>
</comment>
<evidence type="ECO:0000313" key="2">
    <source>
        <dbReference type="EMBL" id="EFR30749.1"/>
    </source>
</evidence>
<dbReference type="SUPFAM" id="SSF56037">
    <property type="entry name" value="PheT/TilS domain"/>
    <property type="match status" value="1"/>
</dbReference>
<organism evidence="2 3">
    <name type="scientific">Eremococcus coleocola ACS-139-V-Col8</name>
    <dbReference type="NCBI Taxonomy" id="908337"/>
    <lineage>
        <taxon>Bacteria</taxon>
        <taxon>Bacillati</taxon>
        <taxon>Bacillota</taxon>
        <taxon>Bacilli</taxon>
        <taxon>Lactobacillales</taxon>
        <taxon>Aerococcaceae</taxon>
        <taxon>Eremococcus</taxon>
    </lineage>
</organism>
<dbReference type="PANTHER" id="PTHR39209">
    <property type="match status" value="1"/>
</dbReference>
<dbReference type="RefSeq" id="WP_006418909.1">
    <property type="nucleotide sequence ID" value="NZ_AENN01000017.1"/>
</dbReference>
<dbReference type="GO" id="GO:0003723">
    <property type="term" value="F:RNA binding"/>
    <property type="evidence" value="ECO:0007669"/>
    <property type="project" value="InterPro"/>
</dbReference>
<name>E4KQY2_9LACT</name>
<evidence type="ECO:0000313" key="3">
    <source>
        <dbReference type="Proteomes" id="UP000005990"/>
    </source>
</evidence>
<dbReference type="SMART" id="SM00873">
    <property type="entry name" value="B3_4"/>
    <property type="match status" value="1"/>
</dbReference>
<proteinExistence type="predicted"/>
<dbReference type="Pfam" id="PF03483">
    <property type="entry name" value="B3_4"/>
    <property type="match status" value="1"/>
</dbReference>
<feature type="domain" description="B3/B4 tRNA-binding" evidence="1">
    <location>
        <begin position="65"/>
        <end position="214"/>
    </location>
</feature>
<dbReference type="Gene3D" id="3.50.40.10">
    <property type="entry name" value="Phenylalanyl-trna Synthetase, Chain B, domain 3"/>
    <property type="match status" value="1"/>
</dbReference>
<dbReference type="EMBL" id="AENN01000017">
    <property type="protein sequence ID" value="EFR30749.1"/>
    <property type="molecule type" value="Genomic_DNA"/>
</dbReference>
<dbReference type="GO" id="GO:0004826">
    <property type="term" value="F:phenylalanine-tRNA ligase activity"/>
    <property type="evidence" value="ECO:0007669"/>
    <property type="project" value="InterPro"/>
</dbReference>
<sequence length="236" mass="25821">MKQFIVNPSYWDLFPDAVINILVLEGIDNHYQGNEAEYEALLKEGGKAAQAHLTEDTFSQNPAVAIWREAFKTFKTKKGARSSIEALLKRISQGHEFSPIIPLVDIYNYASLKYGVPVGGEDIDKMAGDIHLGTAQGGEAFLPLGSEEDAPALEGEVIYYDSEGAICRCLNWREAQRTMLTEDTTNAFIIVDNASSQQAEAAGQAIAEIQALAEKLLGVKGKIQTLTKENPQADLM</sequence>
<dbReference type="AlphaFoldDB" id="E4KQY2"/>
<dbReference type="STRING" id="908337.HMPREF9257_0692"/>
<protein>
    <submittedName>
        <fullName evidence="2">B3/4 domain protein</fullName>
    </submittedName>
</protein>
<reference evidence="2 3" key="1">
    <citation type="submission" date="2010-10" db="EMBL/GenBank/DDBJ databases">
        <authorList>
            <person name="Durkin A.S."/>
            <person name="Madupu R."/>
            <person name="Torralba M."/>
            <person name="Gillis M."/>
            <person name="Methe B."/>
            <person name="Sutton G."/>
            <person name="Nelson K.E."/>
        </authorList>
    </citation>
    <scope>NUCLEOTIDE SEQUENCE [LARGE SCALE GENOMIC DNA]</scope>
    <source>
        <strain evidence="2 3">ACS-139-V-Col8</strain>
    </source>
</reference>
<dbReference type="eggNOG" id="COG3382">
    <property type="taxonomic scope" value="Bacteria"/>
</dbReference>
<keyword evidence="3" id="KW-1185">Reference proteome</keyword>
<dbReference type="PANTHER" id="PTHR39209:SF2">
    <property type="entry name" value="CYTOPLASMIC PROTEIN"/>
    <property type="match status" value="1"/>
</dbReference>
<accession>E4KQY2</accession>
<dbReference type="Proteomes" id="UP000005990">
    <property type="component" value="Unassembled WGS sequence"/>
</dbReference>
<gene>
    <name evidence="2" type="ORF">HMPREF9257_0692</name>
</gene>
<dbReference type="InterPro" id="IPR005146">
    <property type="entry name" value="B3/B4_tRNA-bd"/>
</dbReference>
<dbReference type="InterPro" id="IPR020825">
    <property type="entry name" value="Phe-tRNA_synthase-like_B3/B4"/>
</dbReference>
<evidence type="ECO:0000259" key="1">
    <source>
        <dbReference type="SMART" id="SM00873"/>
    </source>
</evidence>
<dbReference type="OrthoDB" id="276580at2"/>